<reference evidence="2" key="1">
    <citation type="submission" date="2020-01" db="EMBL/GenBank/DDBJ databases">
        <authorList>
            <person name="Meier V. D."/>
            <person name="Meier V D."/>
        </authorList>
    </citation>
    <scope>NUCLEOTIDE SEQUENCE</scope>
    <source>
        <strain evidence="2">HLG_WM_MAG_09</strain>
    </source>
</reference>
<dbReference type="AlphaFoldDB" id="A0A6S6SYU6"/>
<dbReference type="EMBL" id="CACVAT010000166">
    <property type="protein sequence ID" value="CAA6811264.1"/>
    <property type="molecule type" value="Genomic_DNA"/>
</dbReference>
<dbReference type="InterPro" id="IPR007712">
    <property type="entry name" value="RelE/ParE_toxin"/>
</dbReference>
<proteinExistence type="predicted"/>
<gene>
    <name evidence="2" type="ORF">HELGO_WM82355</name>
</gene>
<keyword evidence="1" id="KW-1277">Toxin-antitoxin system</keyword>
<protein>
    <submittedName>
        <fullName evidence="2">Plasmid stabilization protein</fullName>
    </submittedName>
</protein>
<dbReference type="InterPro" id="IPR035093">
    <property type="entry name" value="RelE/ParE_toxin_dom_sf"/>
</dbReference>
<dbReference type="Pfam" id="PF05016">
    <property type="entry name" value="ParE_toxin"/>
    <property type="match status" value="1"/>
</dbReference>
<name>A0A6S6SYU6_9GAMM</name>
<evidence type="ECO:0000313" key="2">
    <source>
        <dbReference type="EMBL" id="CAA6811264.1"/>
    </source>
</evidence>
<accession>A0A6S6SYU6</accession>
<dbReference type="Gene3D" id="3.30.2310.20">
    <property type="entry name" value="RelE-like"/>
    <property type="match status" value="1"/>
</dbReference>
<organism evidence="2">
    <name type="scientific">uncultured Thiotrichaceae bacterium</name>
    <dbReference type="NCBI Taxonomy" id="298394"/>
    <lineage>
        <taxon>Bacteria</taxon>
        <taxon>Pseudomonadati</taxon>
        <taxon>Pseudomonadota</taxon>
        <taxon>Gammaproteobacteria</taxon>
        <taxon>Thiotrichales</taxon>
        <taxon>Thiotrichaceae</taxon>
        <taxon>environmental samples</taxon>
    </lineage>
</organism>
<evidence type="ECO:0000256" key="1">
    <source>
        <dbReference type="ARBA" id="ARBA00022649"/>
    </source>
</evidence>
<sequence>MSHYRVLKAAGYRIDEIYLYTLKMWGEKQAKAYINGMFERFQAIADKDILWQPIPAEFGVSGYFTRYGKHHIYWKELADGDVGIASVLHQSMDKENRLREDTFEGGRT</sequence>